<dbReference type="EMBL" id="BAABBO010000009">
    <property type="protein sequence ID" value="GAA3960020.1"/>
    <property type="molecule type" value="Genomic_DNA"/>
</dbReference>
<dbReference type="RefSeq" id="WP_344805439.1">
    <property type="nucleotide sequence ID" value="NZ_BAABBO010000009.1"/>
</dbReference>
<dbReference type="PANTHER" id="PTHR43883">
    <property type="entry name" value="SLR0207 PROTEIN"/>
    <property type="match status" value="1"/>
</dbReference>
<organism evidence="2 3">
    <name type="scientific">Allohahella marinimesophila</name>
    <dbReference type="NCBI Taxonomy" id="1054972"/>
    <lineage>
        <taxon>Bacteria</taxon>
        <taxon>Pseudomonadati</taxon>
        <taxon>Pseudomonadota</taxon>
        <taxon>Gammaproteobacteria</taxon>
        <taxon>Oceanospirillales</taxon>
        <taxon>Hahellaceae</taxon>
        <taxon>Allohahella</taxon>
    </lineage>
</organism>
<protein>
    <submittedName>
        <fullName evidence="2">AAA family ATPase</fullName>
    </submittedName>
</protein>
<evidence type="ECO:0000313" key="2">
    <source>
        <dbReference type="EMBL" id="GAA3960020.1"/>
    </source>
</evidence>
<feature type="domain" description="Aminoglycoside phosphotransferase" evidence="1">
    <location>
        <begin position="111"/>
        <end position="284"/>
    </location>
</feature>
<dbReference type="SUPFAM" id="SSF52540">
    <property type="entry name" value="P-loop containing nucleoside triphosphate hydrolases"/>
    <property type="match status" value="1"/>
</dbReference>
<dbReference type="InterPro" id="IPR002575">
    <property type="entry name" value="Aminoglycoside_PTrfase"/>
</dbReference>
<keyword evidence="3" id="KW-1185">Reference proteome</keyword>
<dbReference type="Gene3D" id="3.90.1200.10">
    <property type="match status" value="1"/>
</dbReference>
<dbReference type="Gene3D" id="3.40.50.300">
    <property type="entry name" value="P-loop containing nucleotide triphosphate hydrolases"/>
    <property type="match status" value="1"/>
</dbReference>
<sequence>MSEALVKALQNPELYDHPVANFQLLETHISWVLLTGEFVYKIKKPMNFGFLDFSTLAQRRHFCEEELRLNRRLLESVYLKVVAIGGSEDSPEMNTSGEAIEYAVQMRQFDPSSVLDQLDPADEALPIYMKQLAHQIADFHTNDCAIAADDRDFGKPEQVFAPMAQNFEQIEPMLEDGADKALLKLVEQWAGSEFKRLTPLLASRREKGYVRECHGDMHLGNVAIINGKPSLFDCIEFNEDFRWIDTINDLAFLLMDLQDRGLDHLAYRVLNIYLEDTGDFEGVRLLNFYKSYRAMVRCKIALFTAGNEGIDAAERDRQLGKARQYLRLAERYMSIPRQFLIISQGLSGSGKTTVSTHLLEHLKAVRVRSDVERKRLHGFKPLDNTKSSADAGIYAAESTEQTYTHLADTADLLLKAGRSVILDATFLKEVQRGQMRRVAELNGVPFAIMSCQAEENILRERVQARKRQGKDAAEADISILERQIKALEPFTEAEQSTVISVCSDHLLEIDCLAKRLATHLDLD</sequence>
<dbReference type="InterPro" id="IPR027417">
    <property type="entry name" value="P-loop_NTPase"/>
</dbReference>
<dbReference type="SUPFAM" id="SSF56112">
    <property type="entry name" value="Protein kinase-like (PK-like)"/>
    <property type="match status" value="1"/>
</dbReference>
<evidence type="ECO:0000259" key="1">
    <source>
        <dbReference type="Pfam" id="PF01636"/>
    </source>
</evidence>
<dbReference type="Pfam" id="PF01636">
    <property type="entry name" value="APH"/>
    <property type="match status" value="1"/>
</dbReference>
<accession>A0ABP7P5D0</accession>
<dbReference type="Pfam" id="PF13671">
    <property type="entry name" value="AAA_33"/>
    <property type="match status" value="1"/>
</dbReference>
<proteinExistence type="predicted"/>
<gene>
    <name evidence="2" type="ORF">GCM10022278_17730</name>
</gene>
<evidence type="ECO:0000313" key="3">
    <source>
        <dbReference type="Proteomes" id="UP001501337"/>
    </source>
</evidence>
<name>A0ABP7P5D0_9GAMM</name>
<dbReference type="InterPro" id="IPR052732">
    <property type="entry name" value="Cell-binding_unc_protein"/>
</dbReference>
<dbReference type="Proteomes" id="UP001501337">
    <property type="component" value="Unassembled WGS sequence"/>
</dbReference>
<comment type="caution">
    <text evidence="2">The sequence shown here is derived from an EMBL/GenBank/DDBJ whole genome shotgun (WGS) entry which is preliminary data.</text>
</comment>
<dbReference type="PANTHER" id="PTHR43883:SF1">
    <property type="entry name" value="GLUCONOKINASE"/>
    <property type="match status" value="1"/>
</dbReference>
<dbReference type="InterPro" id="IPR011009">
    <property type="entry name" value="Kinase-like_dom_sf"/>
</dbReference>
<reference evidence="3" key="1">
    <citation type="journal article" date="2019" name="Int. J. Syst. Evol. Microbiol.">
        <title>The Global Catalogue of Microorganisms (GCM) 10K type strain sequencing project: providing services to taxonomists for standard genome sequencing and annotation.</title>
        <authorList>
            <consortium name="The Broad Institute Genomics Platform"/>
            <consortium name="The Broad Institute Genome Sequencing Center for Infectious Disease"/>
            <person name="Wu L."/>
            <person name="Ma J."/>
        </authorList>
    </citation>
    <scope>NUCLEOTIDE SEQUENCE [LARGE SCALE GENOMIC DNA]</scope>
    <source>
        <strain evidence="3">JCM 17555</strain>
    </source>
</reference>